<protein>
    <submittedName>
        <fullName evidence="3">Glycosyltransferase family 4 protein</fullName>
    </submittedName>
</protein>
<evidence type="ECO:0000313" key="3">
    <source>
        <dbReference type="EMBL" id="MBT0607159.1"/>
    </source>
</evidence>
<keyword evidence="4" id="KW-1185">Reference proteome</keyword>
<gene>
    <name evidence="3" type="ORF">KIV10_03090</name>
</gene>
<dbReference type="Proteomes" id="UP001297092">
    <property type="component" value="Unassembled WGS sequence"/>
</dbReference>
<feature type="domain" description="Glycosyl transferase family 1" evidence="2">
    <location>
        <begin position="153"/>
        <end position="314"/>
    </location>
</feature>
<dbReference type="InterPro" id="IPR001296">
    <property type="entry name" value="Glyco_trans_1"/>
</dbReference>
<dbReference type="CDD" id="cd03801">
    <property type="entry name" value="GT4_PimA-like"/>
    <property type="match status" value="1"/>
</dbReference>
<evidence type="ECO:0000259" key="2">
    <source>
        <dbReference type="Pfam" id="PF00534"/>
    </source>
</evidence>
<sequence length="339" mass="38376">MKNFKTHLEGRDVVFSAVSVINGKRSNKVRKLISYSKYYLSISKNYLIKEFDLLYVHFLSHNAPILTLLLFFFGKKKPLVVNVHGDDIIKSKGKKIDKLNKFVLKKTDLIVVPSSYFQNIMLSNYPFLNAQKIFTSPSGGIDGNKFYNIPRPENTVPIFGMISRIDAGKGWDDFLKALHILKLKGINFKAIIAGQGLEENKMQQLIADLDLTDNVNFLGLVKQDQLVNLYNQMDIMVFPTRREAESLGLVGLEAMSCKTPVIGSNIAGLKTYIDNTKNGLLFEPGNTQELAKSIEKYLNFSKEEKNELREAAFKTAQKYEANYVIAQLNAKLEQLCTKN</sequence>
<dbReference type="RefSeq" id="WP_214112018.1">
    <property type="nucleotide sequence ID" value="NZ_JAHCTB010000001.1"/>
</dbReference>
<dbReference type="Gene3D" id="3.40.50.2000">
    <property type="entry name" value="Glycogen Phosphorylase B"/>
    <property type="match status" value="2"/>
</dbReference>
<accession>A0ABS5S1S0</accession>
<dbReference type="PANTHER" id="PTHR46401">
    <property type="entry name" value="GLYCOSYLTRANSFERASE WBBK-RELATED"/>
    <property type="match status" value="1"/>
</dbReference>
<reference evidence="3 4" key="1">
    <citation type="submission" date="2021-05" db="EMBL/GenBank/DDBJ databases">
        <title>Aequorivita echinoideorum JCM 30378 genome.</title>
        <authorList>
            <person name="Zhang H."/>
            <person name="Li C."/>
        </authorList>
    </citation>
    <scope>NUCLEOTIDE SEQUENCE [LARGE SCALE GENOMIC DNA]</scope>
    <source>
        <strain evidence="3 4">JCM30378</strain>
    </source>
</reference>
<keyword evidence="1" id="KW-0808">Transferase</keyword>
<dbReference type="Pfam" id="PF00534">
    <property type="entry name" value="Glycos_transf_1"/>
    <property type="match status" value="1"/>
</dbReference>
<name>A0ABS5S1S0_9FLAO</name>
<proteinExistence type="predicted"/>
<organism evidence="3 4">
    <name type="scientific">Aequorivita echinoideorum</name>
    <dbReference type="NCBI Taxonomy" id="1549647"/>
    <lineage>
        <taxon>Bacteria</taxon>
        <taxon>Pseudomonadati</taxon>
        <taxon>Bacteroidota</taxon>
        <taxon>Flavobacteriia</taxon>
        <taxon>Flavobacteriales</taxon>
        <taxon>Flavobacteriaceae</taxon>
        <taxon>Aequorivita</taxon>
    </lineage>
</organism>
<comment type="caution">
    <text evidence="3">The sequence shown here is derived from an EMBL/GenBank/DDBJ whole genome shotgun (WGS) entry which is preliminary data.</text>
</comment>
<evidence type="ECO:0000313" key="4">
    <source>
        <dbReference type="Proteomes" id="UP001297092"/>
    </source>
</evidence>
<evidence type="ECO:0000256" key="1">
    <source>
        <dbReference type="ARBA" id="ARBA00022679"/>
    </source>
</evidence>
<dbReference type="SUPFAM" id="SSF53756">
    <property type="entry name" value="UDP-Glycosyltransferase/glycogen phosphorylase"/>
    <property type="match status" value="1"/>
</dbReference>
<dbReference type="PANTHER" id="PTHR46401:SF2">
    <property type="entry name" value="GLYCOSYLTRANSFERASE WBBK-RELATED"/>
    <property type="match status" value="1"/>
</dbReference>
<dbReference type="EMBL" id="JAHCTB010000001">
    <property type="protein sequence ID" value="MBT0607159.1"/>
    <property type="molecule type" value="Genomic_DNA"/>
</dbReference>